<dbReference type="GO" id="GO:0005886">
    <property type="term" value="C:plasma membrane"/>
    <property type="evidence" value="ECO:0007669"/>
    <property type="project" value="UniProtKB-SubCell"/>
</dbReference>
<reference evidence="9 10" key="1">
    <citation type="submission" date="2020-08" db="EMBL/GenBank/DDBJ databases">
        <title>Oceanospirillum sp. nov. isolated from marine sediment.</title>
        <authorList>
            <person name="Ji X."/>
        </authorList>
    </citation>
    <scope>NUCLEOTIDE SEQUENCE [LARGE SCALE GENOMIC DNA]</scope>
    <source>
        <strain evidence="9 10">D5</strain>
    </source>
</reference>
<feature type="transmembrane region" description="Helical" evidence="8">
    <location>
        <begin position="160"/>
        <end position="181"/>
    </location>
</feature>
<name>A0A839IKE6_9GAMM</name>
<organism evidence="9 10">
    <name type="scientific">Oceanospirillum sediminis</name>
    <dbReference type="NCBI Taxonomy" id="2760088"/>
    <lineage>
        <taxon>Bacteria</taxon>
        <taxon>Pseudomonadati</taxon>
        <taxon>Pseudomonadota</taxon>
        <taxon>Gammaproteobacteria</taxon>
        <taxon>Oceanospirillales</taxon>
        <taxon>Oceanospirillaceae</taxon>
        <taxon>Oceanospirillum</taxon>
    </lineage>
</organism>
<keyword evidence="6 8" id="KW-1133">Transmembrane helix</keyword>
<dbReference type="PANTHER" id="PTHR30472:SF1">
    <property type="entry name" value="FE(3+) DICITRATE TRANSPORT SYSTEM PERMEASE PROTEIN FECC-RELATED"/>
    <property type="match status" value="1"/>
</dbReference>
<evidence type="ECO:0000256" key="6">
    <source>
        <dbReference type="ARBA" id="ARBA00022989"/>
    </source>
</evidence>
<feature type="transmembrane region" description="Helical" evidence="8">
    <location>
        <begin position="72"/>
        <end position="89"/>
    </location>
</feature>
<dbReference type="GO" id="GO:0033214">
    <property type="term" value="P:siderophore-iron import into cell"/>
    <property type="evidence" value="ECO:0007669"/>
    <property type="project" value="TreeGrafter"/>
</dbReference>
<dbReference type="InterPro" id="IPR000522">
    <property type="entry name" value="ABC_transptr_permease_BtuC"/>
</dbReference>
<comment type="subcellular location">
    <subcellularLocation>
        <location evidence="1">Cell membrane</location>
        <topology evidence="1">Multi-pass membrane protein</topology>
    </subcellularLocation>
</comment>
<keyword evidence="7 8" id="KW-0472">Membrane</keyword>
<dbReference type="EMBL" id="JACJFM010000002">
    <property type="protein sequence ID" value="MBB1485418.1"/>
    <property type="molecule type" value="Genomic_DNA"/>
</dbReference>
<keyword evidence="3" id="KW-0813">Transport</keyword>
<dbReference type="AlphaFoldDB" id="A0A839IKE6"/>
<sequence>MATQVSLSGIPSVRQRVVLPVCLLVLLAAGVILASIGASTFTLTLSDFWQAISGQASTLAAQLVSTIRLPRVMVAAVAGAALAMAGALMQGITRNPLASPALFGINAGAACLLVMAQSGFLPILTSLPLIVVTAIGAALSGALVLMLGGGLAGRIHPVRVVLAGVAVTALLVALTRTLLILDEQSQSVLDWLSGSLTDIGWKQWHQLWPWVLIAAVLSWLLAQKMNLLALGEEMASGLGVSPVRLRLQVSCLVIILAAATVAITGPIAFVGLLVPHLARRFTGADHRILLPVCAVMGATLMVWADYISRLLVFPSETPIGLVTALIGAPCFLWLASQEVKH</sequence>
<dbReference type="FunFam" id="1.10.3470.10:FF:000001">
    <property type="entry name" value="Vitamin B12 ABC transporter permease BtuC"/>
    <property type="match status" value="1"/>
</dbReference>
<evidence type="ECO:0000256" key="8">
    <source>
        <dbReference type="SAM" id="Phobius"/>
    </source>
</evidence>
<feature type="transmembrane region" description="Helical" evidence="8">
    <location>
        <begin position="319"/>
        <end position="336"/>
    </location>
</feature>
<comment type="caution">
    <text evidence="9">The sequence shown here is derived from an EMBL/GenBank/DDBJ whole genome shotgun (WGS) entry which is preliminary data.</text>
</comment>
<feature type="transmembrane region" description="Helical" evidence="8">
    <location>
        <begin position="17"/>
        <end position="38"/>
    </location>
</feature>
<dbReference type="RefSeq" id="WP_182807200.1">
    <property type="nucleotide sequence ID" value="NZ_JACJFM010000002.1"/>
</dbReference>
<feature type="transmembrane region" description="Helical" evidence="8">
    <location>
        <begin position="251"/>
        <end position="276"/>
    </location>
</feature>
<evidence type="ECO:0000313" key="10">
    <source>
        <dbReference type="Proteomes" id="UP000565262"/>
    </source>
</evidence>
<evidence type="ECO:0000256" key="4">
    <source>
        <dbReference type="ARBA" id="ARBA00022475"/>
    </source>
</evidence>
<dbReference type="PANTHER" id="PTHR30472">
    <property type="entry name" value="FERRIC ENTEROBACTIN TRANSPORT SYSTEM PERMEASE PROTEIN"/>
    <property type="match status" value="1"/>
</dbReference>
<keyword evidence="4" id="KW-1003">Cell membrane</keyword>
<dbReference type="CDD" id="cd06550">
    <property type="entry name" value="TM_ABC_iron-siderophores_like"/>
    <property type="match status" value="1"/>
</dbReference>
<dbReference type="GO" id="GO:0022857">
    <property type="term" value="F:transmembrane transporter activity"/>
    <property type="evidence" value="ECO:0007669"/>
    <property type="project" value="InterPro"/>
</dbReference>
<evidence type="ECO:0000256" key="1">
    <source>
        <dbReference type="ARBA" id="ARBA00004651"/>
    </source>
</evidence>
<evidence type="ECO:0000313" key="9">
    <source>
        <dbReference type="EMBL" id="MBB1485418.1"/>
    </source>
</evidence>
<evidence type="ECO:0000256" key="3">
    <source>
        <dbReference type="ARBA" id="ARBA00022448"/>
    </source>
</evidence>
<evidence type="ECO:0000256" key="5">
    <source>
        <dbReference type="ARBA" id="ARBA00022692"/>
    </source>
</evidence>
<dbReference type="SUPFAM" id="SSF81345">
    <property type="entry name" value="ABC transporter involved in vitamin B12 uptake, BtuC"/>
    <property type="match status" value="1"/>
</dbReference>
<comment type="similarity">
    <text evidence="2">Belongs to the binding-protein-dependent transport system permease family. FecCD subfamily.</text>
</comment>
<keyword evidence="5 8" id="KW-0812">Transmembrane</keyword>
<protein>
    <submittedName>
        <fullName evidence="9">Iron chelate uptake ABC transporter family permease subunit</fullName>
    </submittedName>
</protein>
<dbReference type="InterPro" id="IPR037294">
    <property type="entry name" value="ABC_BtuC-like"/>
</dbReference>
<gene>
    <name evidence="9" type="ORF">H4O21_02190</name>
</gene>
<evidence type="ECO:0000256" key="7">
    <source>
        <dbReference type="ARBA" id="ARBA00023136"/>
    </source>
</evidence>
<feature type="transmembrane region" description="Helical" evidence="8">
    <location>
        <begin position="127"/>
        <end position="148"/>
    </location>
</feature>
<proteinExistence type="inferred from homology"/>
<dbReference type="Gene3D" id="1.10.3470.10">
    <property type="entry name" value="ABC transporter involved in vitamin B12 uptake, BtuC"/>
    <property type="match status" value="1"/>
</dbReference>
<accession>A0A839IKE6</accession>
<keyword evidence="10" id="KW-1185">Reference proteome</keyword>
<evidence type="ECO:0000256" key="2">
    <source>
        <dbReference type="ARBA" id="ARBA00007935"/>
    </source>
</evidence>
<dbReference type="Proteomes" id="UP000565262">
    <property type="component" value="Unassembled WGS sequence"/>
</dbReference>
<feature type="transmembrane region" description="Helical" evidence="8">
    <location>
        <begin position="101"/>
        <end position="121"/>
    </location>
</feature>
<feature type="transmembrane region" description="Helical" evidence="8">
    <location>
        <begin position="288"/>
        <end position="307"/>
    </location>
</feature>
<dbReference type="Pfam" id="PF01032">
    <property type="entry name" value="FecCD"/>
    <property type="match status" value="1"/>
</dbReference>